<dbReference type="AlphaFoldDB" id="A0A8K0IJ54"/>
<reference evidence="3" key="2">
    <citation type="submission" date="2019-07" db="EMBL/GenBank/DDBJ databases">
        <authorList>
            <person name="Yang Y."/>
            <person name="Bocs S."/>
            <person name="Baudouin L."/>
        </authorList>
    </citation>
    <scope>NUCLEOTIDE SEQUENCE</scope>
    <source>
        <tissue evidence="3">Spear leaf of Hainan Tall coconut</tissue>
    </source>
</reference>
<dbReference type="InterPro" id="IPR004827">
    <property type="entry name" value="bZIP"/>
</dbReference>
<dbReference type="EMBL" id="CM017880">
    <property type="protein sequence ID" value="KAG1360575.1"/>
    <property type="molecule type" value="Genomic_DNA"/>
</dbReference>
<evidence type="ECO:0000313" key="3">
    <source>
        <dbReference type="EMBL" id="KAG1360575.1"/>
    </source>
</evidence>
<dbReference type="PROSITE" id="PS00036">
    <property type="entry name" value="BZIP_BASIC"/>
    <property type="match status" value="1"/>
</dbReference>
<evidence type="ECO:0000259" key="2">
    <source>
        <dbReference type="PROSITE" id="PS00036"/>
    </source>
</evidence>
<gene>
    <name evidence="3" type="ORF">COCNU_09G000380</name>
</gene>
<proteinExistence type="predicted"/>
<sequence>MGKLLRKNQDDQQFLWKQHYENADDSFHQSSPEEITFENFLIELGIIQKGHSSYRTSFQPLLPTVYDTFSLQMNLEGTSLERMAHGDHWSPESIMSDVGPRRIFYKMSMMKIEGHEQMVGDESHQNLENIMSKAYPIEVCYNAGGRMGITGISVQQSKMKNESHLGSAMRGISLEEMCFTGIGSIRTRIIEEQQLGMESSITPISMDGQIIKIETYNSKEMEEDRNIKRKRKVYKTVEQQMEKKRKDRIKNRESASRSRVRREV</sequence>
<accession>A0A8K0IJ54</accession>
<protein>
    <recommendedName>
        <fullName evidence="2">BZIP domain-containing protein</fullName>
    </recommendedName>
</protein>
<feature type="region of interest" description="Disordered" evidence="1">
    <location>
        <begin position="238"/>
        <end position="264"/>
    </location>
</feature>
<dbReference type="GO" id="GO:0003700">
    <property type="term" value="F:DNA-binding transcription factor activity"/>
    <property type="evidence" value="ECO:0007669"/>
    <property type="project" value="InterPro"/>
</dbReference>
<dbReference type="OrthoDB" id="10463129at2759"/>
<reference evidence="3" key="1">
    <citation type="journal article" date="2017" name="Gigascience">
        <title>The genome draft of coconut (Cocos nucifera).</title>
        <authorList>
            <person name="Xiao Y."/>
            <person name="Xu P."/>
            <person name="Fan H."/>
            <person name="Baudouin L."/>
            <person name="Xia W."/>
            <person name="Bocs S."/>
            <person name="Xu J."/>
            <person name="Li Q."/>
            <person name="Guo A."/>
            <person name="Zhou L."/>
            <person name="Li J."/>
            <person name="Wu Y."/>
            <person name="Ma Z."/>
            <person name="Armero A."/>
            <person name="Issali A.E."/>
            <person name="Liu N."/>
            <person name="Peng M."/>
            <person name="Yang Y."/>
        </authorList>
    </citation>
    <scope>NUCLEOTIDE SEQUENCE</scope>
    <source>
        <tissue evidence="3">Spear leaf of Hainan Tall coconut</tissue>
    </source>
</reference>
<name>A0A8K0IJ54_COCNU</name>
<evidence type="ECO:0000256" key="1">
    <source>
        <dbReference type="SAM" id="MobiDB-lite"/>
    </source>
</evidence>
<feature type="compositionally biased region" description="Basic and acidic residues" evidence="1">
    <location>
        <begin position="240"/>
        <end position="264"/>
    </location>
</feature>
<organism evidence="3 4">
    <name type="scientific">Cocos nucifera</name>
    <name type="common">Coconut palm</name>
    <dbReference type="NCBI Taxonomy" id="13894"/>
    <lineage>
        <taxon>Eukaryota</taxon>
        <taxon>Viridiplantae</taxon>
        <taxon>Streptophyta</taxon>
        <taxon>Embryophyta</taxon>
        <taxon>Tracheophyta</taxon>
        <taxon>Spermatophyta</taxon>
        <taxon>Magnoliopsida</taxon>
        <taxon>Liliopsida</taxon>
        <taxon>Arecaceae</taxon>
        <taxon>Arecoideae</taxon>
        <taxon>Cocoseae</taxon>
        <taxon>Attaleinae</taxon>
        <taxon>Cocos</taxon>
    </lineage>
</organism>
<dbReference type="Proteomes" id="UP000797356">
    <property type="component" value="Chromosome 9"/>
</dbReference>
<keyword evidence="4" id="KW-1185">Reference proteome</keyword>
<comment type="caution">
    <text evidence="3">The sequence shown here is derived from an EMBL/GenBank/DDBJ whole genome shotgun (WGS) entry which is preliminary data.</text>
</comment>
<feature type="domain" description="BZIP" evidence="2">
    <location>
        <begin position="246"/>
        <end position="261"/>
    </location>
</feature>
<evidence type="ECO:0000313" key="4">
    <source>
        <dbReference type="Proteomes" id="UP000797356"/>
    </source>
</evidence>